<protein>
    <submittedName>
        <fullName evidence="5">3-keto-5-aminohexanoate cleavage protein</fullName>
    </submittedName>
</protein>
<dbReference type="EMBL" id="WMII01000015">
    <property type="protein sequence ID" value="MTH65652.1"/>
    <property type="molecule type" value="Genomic_DNA"/>
</dbReference>
<evidence type="ECO:0000256" key="3">
    <source>
        <dbReference type="ARBA" id="ARBA00022723"/>
    </source>
</evidence>
<keyword evidence="3" id="KW-0479">Metal-binding</keyword>
<proteinExistence type="predicted"/>
<accession>A0A6L6J2N9</accession>
<evidence type="ECO:0000256" key="2">
    <source>
        <dbReference type="ARBA" id="ARBA00022679"/>
    </source>
</evidence>
<dbReference type="Proteomes" id="UP000478740">
    <property type="component" value="Unassembled WGS sequence"/>
</dbReference>
<gene>
    <name evidence="5" type="ORF">GL284_15370</name>
</gene>
<evidence type="ECO:0000313" key="6">
    <source>
        <dbReference type="Proteomes" id="UP000478740"/>
    </source>
</evidence>
<comment type="cofactor">
    <cofactor evidence="1">
        <name>Zn(2+)</name>
        <dbReference type="ChEBI" id="CHEBI:29105"/>
    </cofactor>
</comment>
<sequence>MPLAMNKDVFITCAVTGSGATQDRSPHVPRSPRQIADSAIAAAKAGAAVVHCHVRDPETGAPSRKLDYYREVTDRIRDADVDVVLNLTAGMGGDIVFGNTEAPFPLNAAATDMVGATERMAHIAECLPEICTLDCGTMNFAEADYVMTNTPGMLRAMGGMMTRLGVKPEIEAFDTGHLWFAKELVREGTLTGPALVQLCMGVPWGAPNDLNTFMAMVNNVPQDWSWSAFSLGRDQMPYVAAAVLAGGNVRVGLEDNLWLGKGQLATNAQLVERAVSIIEGMGARVIGPAAVREKLGLVKRAPQGVAA</sequence>
<keyword evidence="2" id="KW-0808">Transferase</keyword>
<dbReference type="InterPro" id="IPR008567">
    <property type="entry name" value="BKACE"/>
</dbReference>
<keyword evidence="4" id="KW-0862">Zinc</keyword>
<dbReference type="PANTHER" id="PTHR37418">
    <property type="entry name" value="3-KETO-5-AMINOHEXANOATE CLEAVAGE ENZYME-RELATED"/>
    <property type="match status" value="1"/>
</dbReference>
<dbReference type="AlphaFoldDB" id="A0A6L6J2N9"/>
<evidence type="ECO:0000256" key="4">
    <source>
        <dbReference type="ARBA" id="ARBA00022833"/>
    </source>
</evidence>
<dbReference type="GO" id="GO:0043720">
    <property type="term" value="F:3-keto-5-aminohexanoate cleavage activity"/>
    <property type="evidence" value="ECO:0007669"/>
    <property type="project" value="InterPro"/>
</dbReference>
<comment type="caution">
    <text evidence="5">The sequence shown here is derived from an EMBL/GenBank/DDBJ whole genome shotgun (WGS) entry which is preliminary data.</text>
</comment>
<dbReference type="GO" id="GO:0046872">
    <property type="term" value="F:metal ion binding"/>
    <property type="evidence" value="ECO:0007669"/>
    <property type="project" value="UniProtKB-KW"/>
</dbReference>
<reference evidence="5 6" key="1">
    <citation type="submission" date="2019-11" db="EMBL/GenBank/DDBJ databases">
        <authorList>
            <person name="Dong K."/>
        </authorList>
    </citation>
    <scope>NUCLEOTIDE SEQUENCE [LARGE SCALE GENOMIC DNA]</scope>
    <source>
        <strain evidence="5 6">DK608</strain>
    </source>
</reference>
<organism evidence="5 6">
    <name type="scientific">Paracoccus shanxieyensis</name>
    <dbReference type="NCBI Taxonomy" id="2675752"/>
    <lineage>
        <taxon>Bacteria</taxon>
        <taxon>Pseudomonadati</taxon>
        <taxon>Pseudomonadota</taxon>
        <taxon>Alphaproteobacteria</taxon>
        <taxon>Rhodobacterales</taxon>
        <taxon>Paracoccaceae</taxon>
        <taxon>Paracoccus</taxon>
    </lineage>
</organism>
<evidence type="ECO:0000256" key="1">
    <source>
        <dbReference type="ARBA" id="ARBA00001947"/>
    </source>
</evidence>
<keyword evidence="6" id="KW-1185">Reference proteome</keyword>
<name>A0A6L6J2N9_9RHOB</name>
<evidence type="ECO:0000313" key="5">
    <source>
        <dbReference type="EMBL" id="MTH65652.1"/>
    </source>
</evidence>
<dbReference type="Gene3D" id="3.20.20.70">
    <property type="entry name" value="Aldolase class I"/>
    <property type="match status" value="1"/>
</dbReference>
<dbReference type="InterPro" id="IPR013785">
    <property type="entry name" value="Aldolase_TIM"/>
</dbReference>
<dbReference type="PANTHER" id="PTHR37418:SF2">
    <property type="entry name" value="3-KETO-5-AMINOHEXANOATE CLEAVAGE ENZYME"/>
    <property type="match status" value="1"/>
</dbReference>
<dbReference type="RefSeq" id="WP_155045530.1">
    <property type="nucleotide sequence ID" value="NZ_WMIH01000015.1"/>
</dbReference>
<dbReference type="Pfam" id="PF05853">
    <property type="entry name" value="BKACE"/>
    <property type="match status" value="1"/>
</dbReference>